<dbReference type="Proteomes" id="UP000037460">
    <property type="component" value="Unassembled WGS sequence"/>
</dbReference>
<evidence type="ECO:0000313" key="2">
    <source>
        <dbReference type="EMBL" id="KOO22457.1"/>
    </source>
</evidence>
<dbReference type="AlphaFoldDB" id="A0A0M0J809"/>
<reference evidence="3" key="1">
    <citation type="journal article" date="2015" name="PLoS Genet.">
        <title>Genome Sequence and Transcriptome Analyses of Chrysochromulina tobin: Metabolic Tools for Enhanced Algal Fitness in the Prominent Order Prymnesiales (Haptophyceae).</title>
        <authorList>
            <person name="Hovde B.T."/>
            <person name="Deodato C.R."/>
            <person name="Hunsperger H.M."/>
            <person name="Ryken S.A."/>
            <person name="Yost W."/>
            <person name="Jha R.K."/>
            <person name="Patterson J."/>
            <person name="Monnat R.J. Jr."/>
            <person name="Barlow S.B."/>
            <person name="Starkenburg S.R."/>
            <person name="Cattolico R.A."/>
        </authorList>
    </citation>
    <scope>NUCLEOTIDE SEQUENCE</scope>
    <source>
        <strain evidence="3">CCMP291</strain>
    </source>
</reference>
<comment type="caution">
    <text evidence="2">The sequence shown here is derived from an EMBL/GenBank/DDBJ whole genome shotgun (WGS) entry which is preliminary data.</text>
</comment>
<gene>
    <name evidence="2" type="ORF">Ctob_005381</name>
</gene>
<organism evidence="2 3">
    <name type="scientific">Chrysochromulina tobinii</name>
    <dbReference type="NCBI Taxonomy" id="1460289"/>
    <lineage>
        <taxon>Eukaryota</taxon>
        <taxon>Haptista</taxon>
        <taxon>Haptophyta</taxon>
        <taxon>Prymnesiophyceae</taxon>
        <taxon>Prymnesiales</taxon>
        <taxon>Chrysochromulinaceae</taxon>
        <taxon>Chrysochromulina</taxon>
    </lineage>
</organism>
<dbReference type="EMBL" id="JWZX01003275">
    <property type="protein sequence ID" value="KOO22457.1"/>
    <property type="molecule type" value="Genomic_DNA"/>
</dbReference>
<accession>A0A0M0J809</accession>
<evidence type="ECO:0000313" key="3">
    <source>
        <dbReference type="Proteomes" id="UP000037460"/>
    </source>
</evidence>
<name>A0A0M0J809_9EUKA</name>
<proteinExistence type="predicted"/>
<feature type="compositionally biased region" description="Polar residues" evidence="1">
    <location>
        <begin position="57"/>
        <end position="67"/>
    </location>
</feature>
<evidence type="ECO:0000256" key="1">
    <source>
        <dbReference type="SAM" id="MobiDB-lite"/>
    </source>
</evidence>
<feature type="region of interest" description="Disordered" evidence="1">
    <location>
        <begin position="45"/>
        <end position="67"/>
    </location>
</feature>
<protein>
    <submittedName>
        <fullName evidence="2">Uncharacterized protein</fullName>
    </submittedName>
</protein>
<sequence>MPTVGLVGSRKIDEGLQSTNKKTVTDFAFPKDSRKASEIKALPEGSIGYKGRKDGDSYTTGVENTQL</sequence>
<keyword evidence="3" id="KW-1185">Reference proteome</keyword>